<dbReference type="PANTHER" id="PTHR33198">
    <property type="entry name" value="ANK_REP_REGION DOMAIN-CONTAINING PROTEIN-RELATED"/>
    <property type="match status" value="1"/>
</dbReference>
<reference evidence="3" key="1">
    <citation type="submission" date="2023-08" db="EMBL/GenBank/DDBJ databases">
        <title>Pelteobagrus vachellii genome.</title>
        <authorList>
            <person name="Liu H."/>
        </authorList>
    </citation>
    <scope>NUCLEOTIDE SEQUENCE</scope>
    <source>
        <strain evidence="3">PRFRI_2022a</strain>
        <tissue evidence="3">Muscle</tissue>
    </source>
</reference>
<evidence type="ECO:0000259" key="2">
    <source>
        <dbReference type="PROSITE" id="PS50158"/>
    </source>
</evidence>
<keyword evidence="1" id="KW-0479">Metal-binding</keyword>
<dbReference type="InterPro" id="IPR001878">
    <property type="entry name" value="Znf_CCHC"/>
</dbReference>
<keyword evidence="4" id="KW-1185">Reference proteome</keyword>
<organism evidence="3 4">
    <name type="scientific">Tachysurus vachellii</name>
    <name type="common">Darkbarbel catfish</name>
    <name type="synonym">Pelteobagrus vachellii</name>
    <dbReference type="NCBI Taxonomy" id="175792"/>
    <lineage>
        <taxon>Eukaryota</taxon>
        <taxon>Metazoa</taxon>
        <taxon>Chordata</taxon>
        <taxon>Craniata</taxon>
        <taxon>Vertebrata</taxon>
        <taxon>Euteleostomi</taxon>
        <taxon>Actinopterygii</taxon>
        <taxon>Neopterygii</taxon>
        <taxon>Teleostei</taxon>
        <taxon>Ostariophysi</taxon>
        <taxon>Siluriformes</taxon>
        <taxon>Bagridae</taxon>
        <taxon>Tachysurus</taxon>
    </lineage>
</organism>
<dbReference type="PANTHER" id="PTHR33198:SF19">
    <property type="entry name" value="CCHC-TYPE DOMAIN-CONTAINING PROTEIN"/>
    <property type="match status" value="1"/>
</dbReference>
<accession>A0AA88T8V4</accession>
<keyword evidence="1" id="KW-0863">Zinc-finger</keyword>
<dbReference type="GO" id="GO:0003676">
    <property type="term" value="F:nucleic acid binding"/>
    <property type="evidence" value="ECO:0007669"/>
    <property type="project" value="InterPro"/>
</dbReference>
<gene>
    <name evidence="3" type="ORF">Q7C36_006233</name>
</gene>
<feature type="domain" description="CCHC-type" evidence="2">
    <location>
        <begin position="202"/>
        <end position="215"/>
    </location>
</feature>
<dbReference type="PROSITE" id="PS50158">
    <property type="entry name" value="ZF_CCHC"/>
    <property type="match status" value="1"/>
</dbReference>
<dbReference type="AlphaFoldDB" id="A0AA88T8V4"/>
<protein>
    <recommendedName>
        <fullName evidence="2">CCHC-type domain-containing protein</fullName>
    </recommendedName>
</protein>
<dbReference type="EMBL" id="JAVHJS010000005">
    <property type="protein sequence ID" value="KAK2858314.1"/>
    <property type="molecule type" value="Genomic_DNA"/>
</dbReference>
<evidence type="ECO:0000256" key="1">
    <source>
        <dbReference type="PROSITE-ProRule" id="PRU00047"/>
    </source>
</evidence>
<keyword evidence="1" id="KW-0862">Zinc</keyword>
<evidence type="ECO:0000313" key="3">
    <source>
        <dbReference type="EMBL" id="KAK2858314.1"/>
    </source>
</evidence>
<dbReference type="GO" id="GO:0008270">
    <property type="term" value="F:zinc ion binding"/>
    <property type="evidence" value="ECO:0007669"/>
    <property type="project" value="UniProtKB-KW"/>
</dbReference>
<sequence length="224" mass="25544">MANMVGTVAPFDIQLQSWEEYCEILQHFFETNEITDAAKQRAILLSTVGNQTCSLLRNLLSPVKPGTKTFGELVDLLKEHFNPKPSEIVQRFKFNSRSRDEGENSAITFYSVLRKLAHDCNYGEKLTEMLRDRLVCGINDDRIQRRLLAESELTFEKALKIAQALETANKDVKDLQAQRSETSISMRLHKMSVKQDGQGRACYRCGNLQHLANECGFISEKCHK</sequence>
<evidence type="ECO:0000313" key="4">
    <source>
        <dbReference type="Proteomes" id="UP001187315"/>
    </source>
</evidence>
<comment type="caution">
    <text evidence="3">The sequence shown here is derived from an EMBL/GenBank/DDBJ whole genome shotgun (WGS) entry which is preliminary data.</text>
</comment>
<dbReference type="Proteomes" id="UP001187315">
    <property type="component" value="Unassembled WGS sequence"/>
</dbReference>
<proteinExistence type="predicted"/>
<name>A0AA88T8V4_TACVA</name>